<keyword evidence="2" id="KW-1185">Reference proteome</keyword>
<dbReference type="EMBL" id="JAGIZQ010000006">
    <property type="protein sequence ID" value="KAH6623814.1"/>
    <property type="molecule type" value="Genomic_DNA"/>
</dbReference>
<proteinExistence type="predicted"/>
<organism evidence="1 2">
    <name type="scientific">Chaetomium tenue</name>
    <dbReference type="NCBI Taxonomy" id="1854479"/>
    <lineage>
        <taxon>Eukaryota</taxon>
        <taxon>Fungi</taxon>
        <taxon>Dikarya</taxon>
        <taxon>Ascomycota</taxon>
        <taxon>Pezizomycotina</taxon>
        <taxon>Sordariomycetes</taxon>
        <taxon>Sordariomycetidae</taxon>
        <taxon>Sordariales</taxon>
        <taxon>Chaetomiaceae</taxon>
        <taxon>Chaetomium</taxon>
    </lineage>
</organism>
<reference evidence="1 2" key="1">
    <citation type="journal article" date="2021" name="Nat. Commun.">
        <title>Genetic determinants of endophytism in the Arabidopsis root mycobiome.</title>
        <authorList>
            <person name="Mesny F."/>
            <person name="Miyauchi S."/>
            <person name="Thiergart T."/>
            <person name="Pickel B."/>
            <person name="Atanasova L."/>
            <person name="Karlsson M."/>
            <person name="Huettel B."/>
            <person name="Barry K.W."/>
            <person name="Haridas S."/>
            <person name="Chen C."/>
            <person name="Bauer D."/>
            <person name="Andreopoulos W."/>
            <person name="Pangilinan J."/>
            <person name="LaButti K."/>
            <person name="Riley R."/>
            <person name="Lipzen A."/>
            <person name="Clum A."/>
            <person name="Drula E."/>
            <person name="Henrissat B."/>
            <person name="Kohler A."/>
            <person name="Grigoriev I.V."/>
            <person name="Martin F.M."/>
            <person name="Hacquard S."/>
        </authorList>
    </citation>
    <scope>NUCLEOTIDE SEQUENCE [LARGE SCALE GENOMIC DNA]</scope>
    <source>
        <strain evidence="1 2">MPI-SDFR-AT-0079</strain>
    </source>
</reference>
<name>A0ACB7P0C8_9PEZI</name>
<dbReference type="Proteomes" id="UP000724584">
    <property type="component" value="Unassembled WGS sequence"/>
</dbReference>
<comment type="caution">
    <text evidence="1">The sequence shown here is derived from an EMBL/GenBank/DDBJ whole genome shotgun (WGS) entry which is preliminary data.</text>
</comment>
<evidence type="ECO:0000313" key="2">
    <source>
        <dbReference type="Proteomes" id="UP000724584"/>
    </source>
</evidence>
<evidence type="ECO:0000313" key="1">
    <source>
        <dbReference type="EMBL" id="KAH6623814.1"/>
    </source>
</evidence>
<protein>
    <submittedName>
        <fullName evidence="1">Uncharacterized protein</fullName>
    </submittedName>
</protein>
<sequence length="499" mass="55165">MLDGFDPSGSRVEEEPGVSKSPMSPYRIVSFTTSNEDDSPQWFALEIKLHASRFRISVSPCNFHNSAVRCDEFQKHFALLRSELDGNNGSVEESDSDKSEKDVPDDTSLINDCFDWAVIPCLSNFERLSPPPPPLKKGEQLTLDHFLTTTSFECDLLAIELLDDDTDDEYPWPSSPTVPRAWTTTFPSFHPSEITVICDNPTHPLDTNPTHVLHNHHPLHFKEAFDPDDTTTKAEVATYEKLALAALPPDVRTSRLYGVVRHAKNQQLLGLLLHRIEEDAPLTVAVGPQTPRVVRERWARQVRETVAALHAVGVVWGDAKAGNVLVDVKGDAWVVDFGGGRTEGWVDEEWEGTVQGDGQGVERIVEFIERGGRETCKLLSSSPSPKVQTAGISSLSGTLSRHHDIGPPFGDLDVQLRVMLVQVAEANDPVKLMFSQEPAEILQEMGIAVLLRGRVLSLMEIAEFVGDEVSVHQTERSGDYGTLILVDDRAGNVTDVPWA</sequence>
<accession>A0ACB7P0C8</accession>
<gene>
    <name evidence="1" type="ORF">F5144DRAFT_606274</name>
</gene>